<gene>
    <name evidence="9" type="ORF">FL583_00065</name>
</gene>
<dbReference type="GO" id="GO:0022857">
    <property type="term" value="F:transmembrane transporter activity"/>
    <property type="evidence" value="ECO:0007669"/>
    <property type="project" value="InterPro"/>
</dbReference>
<dbReference type="FunCoup" id="A0A545AZI5">
    <property type="interactions" value="3"/>
</dbReference>
<evidence type="ECO:0000256" key="6">
    <source>
        <dbReference type="SAM" id="MobiDB-lite"/>
    </source>
</evidence>
<evidence type="ECO:0000313" key="9">
    <source>
        <dbReference type="EMBL" id="TQS46714.1"/>
    </source>
</evidence>
<feature type="domain" description="Major facilitator superfamily (MFS) profile" evidence="8">
    <location>
        <begin position="277"/>
        <end position="471"/>
    </location>
</feature>
<evidence type="ECO:0000313" key="10">
    <source>
        <dbReference type="Proteomes" id="UP000317982"/>
    </source>
</evidence>
<keyword evidence="4 7" id="KW-1133">Transmembrane helix</keyword>
<feature type="region of interest" description="Disordered" evidence="6">
    <location>
        <begin position="1"/>
        <end position="30"/>
    </location>
</feature>
<dbReference type="InterPro" id="IPR036259">
    <property type="entry name" value="MFS_trans_sf"/>
</dbReference>
<keyword evidence="3 7" id="KW-0812">Transmembrane</keyword>
<keyword evidence="2" id="KW-0813">Transport</keyword>
<feature type="transmembrane region" description="Helical" evidence="7">
    <location>
        <begin position="93"/>
        <end position="113"/>
    </location>
</feature>
<organism evidence="9 10">
    <name type="scientific">Cryptosporangium phraense</name>
    <dbReference type="NCBI Taxonomy" id="2593070"/>
    <lineage>
        <taxon>Bacteria</taxon>
        <taxon>Bacillati</taxon>
        <taxon>Actinomycetota</taxon>
        <taxon>Actinomycetes</taxon>
        <taxon>Cryptosporangiales</taxon>
        <taxon>Cryptosporangiaceae</taxon>
        <taxon>Cryptosporangium</taxon>
    </lineage>
</organism>
<name>A0A545AZI5_9ACTN</name>
<feature type="transmembrane region" description="Helical" evidence="7">
    <location>
        <begin position="149"/>
        <end position="170"/>
    </location>
</feature>
<dbReference type="SUPFAM" id="SSF103473">
    <property type="entry name" value="MFS general substrate transporter"/>
    <property type="match status" value="1"/>
</dbReference>
<feature type="transmembrane region" description="Helical" evidence="7">
    <location>
        <begin position="344"/>
        <end position="362"/>
    </location>
</feature>
<feature type="transmembrane region" description="Helical" evidence="7">
    <location>
        <begin position="313"/>
        <end position="332"/>
    </location>
</feature>
<dbReference type="Pfam" id="PF11700">
    <property type="entry name" value="ATG22"/>
    <property type="match status" value="1"/>
</dbReference>
<dbReference type="GO" id="GO:0005886">
    <property type="term" value="C:plasma membrane"/>
    <property type="evidence" value="ECO:0007669"/>
    <property type="project" value="UniProtKB-SubCell"/>
</dbReference>
<reference evidence="9 10" key="1">
    <citation type="submission" date="2019-07" db="EMBL/GenBank/DDBJ databases">
        <title>Cryptosporangium phraense sp. nov., isolated from plant litter.</title>
        <authorList>
            <person name="Suriyachadkun C."/>
        </authorList>
    </citation>
    <scope>NUCLEOTIDE SEQUENCE [LARGE SCALE GENOMIC DNA]</scope>
    <source>
        <strain evidence="9 10">A-T 5661</strain>
    </source>
</reference>
<comment type="caution">
    <text evidence="9">The sequence shown here is derived from an EMBL/GenBank/DDBJ whole genome shotgun (WGS) entry which is preliminary data.</text>
</comment>
<feature type="transmembrane region" description="Helical" evidence="7">
    <location>
        <begin position="125"/>
        <end position="143"/>
    </location>
</feature>
<feature type="transmembrane region" description="Helical" evidence="7">
    <location>
        <begin position="191"/>
        <end position="209"/>
    </location>
</feature>
<dbReference type="PROSITE" id="PS50850">
    <property type="entry name" value="MFS"/>
    <property type="match status" value="1"/>
</dbReference>
<feature type="transmembrane region" description="Helical" evidence="7">
    <location>
        <begin position="433"/>
        <end position="454"/>
    </location>
</feature>
<proteinExistence type="predicted"/>
<evidence type="ECO:0000256" key="5">
    <source>
        <dbReference type="ARBA" id="ARBA00023136"/>
    </source>
</evidence>
<dbReference type="Gene3D" id="1.20.1250.20">
    <property type="entry name" value="MFS general substrate transporter like domains"/>
    <property type="match status" value="1"/>
</dbReference>
<dbReference type="InterPro" id="IPR020846">
    <property type="entry name" value="MFS_dom"/>
</dbReference>
<feature type="compositionally biased region" description="Low complexity" evidence="6">
    <location>
        <begin position="17"/>
        <end position="30"/>
    </location>
</feature>
<evidence type="ECO:0000256" key="7">
    <source>
        <dbReference type="SAM" id="Phobius"/>
    </source>
</evidence>
<sequence>MTCSPPAAPGPPEPPEDAAVTTETVTEPVSTPRERRGWYFYDWAASAYNTTVTTVFLGPYLTSIAEKAAGCAEEGQTCADLHPLGIPVAPGSFFAYALSLSVFAQVLVLPIVGAYADRSWHKKRLLAWLTAFGAGTTLAMLFVTGDRYLLGGALLVVSNILFGAAETVYYSYLPQISDPDERDAVSSRGWAIGYLGGGLLLLFNVIAVLAGDSLGWSTAEIARWSIVSAGAWWAVFAVYAIRPLRDRPPVETSRSRSVFYAFNQLGRTLRELGSLRLTLFFLIAYLVYNDGIQTVITLSATYATEELKLEQTALVPTILMIQFLAFGGALLLGAVARRIGAWKAVLASLVLWAVVLVAAYFVPARAPLQFVALGAAIGLVLGGSQALSRSLFSQLIPAGKEAEYYGIYQISDRGTSWLGPLLFGLAYQLTDSYRISIVSLIVFFVVGFFLLLAVPMRRAILAAGNEPPRLL</sequence>
<dbReference type="AlphaFoldDB" id="A0A545AZI5"/>
<accession>A0A545AZI5</accession>
<dbReference type="Proteomes" id="UP000317982">
    <property type="component" value="Unassembled WGS sequence"/>
</dbReference>
<dbReference type="PANTHER" id="PTHR23519">
    <property type="entry name" value="AUTOPHAGY-RELATED PROTEIN 22"/>
    <property type="match status" value="1"/>
</dbReference>
<dbReference type="PANTHER" id="PTHR23519:SF1">
    <property type="entry name" value="AUTOPHAGY-RELATED PROTEIN 22"/>
    <property type="match status" value="1"/>
</dbReference>
<dbReference type="OrthoDB" id="9768783at2"/>
<evidence type="ECO:0000259" key="8">
    <source>
        <dbReference type="PROSITE" id="PS50850"/>
    </source>
</evidence>
<feature type="transmembrane region" description="Helical" evidence="7">
    <location>
        <begin position="277"/>
        <end position="301"/>
    </location>
</feature>
<comment type="subcellular location">
    <subcellularLocation>
        <location evidence="1">Cell membrane</location>
        <topology evidence="1">Multi-pass membrane protein</topology>
    </subcellularLocation>
</comment>
<dbReference type="EMBL" id="VIRS01000001">
    <property type="protein sequence ID" value="TQS46714.1"/>
    <property type="molecule type" value="Genomic_DNA"/>
</dbReference>
<feature type="transmembrane region" description="Helical" evidence="7">
    <location>
        <begin position="221"/>
        <end position="241"/>
    </location>
</feature>
<dbReference type="InParanoid" id="A0A545AZI5"/>
<feature type="compositionally biased region" description="Pro residues" evidence="6">
    <location>
        <begin position="1"/>
        <end position="13"/>
    </location>
</feature>
<protein>
    <submittedName>
        <fullName evidence="9">MFS transporter</fullName>
    </submittedName>
</protein>
<keyword evidence="5 7" id="KW-0472">Membrane</keyword>
<evidence type="ECO:0000256" key="3">
    <source>
        <dbReference type="ARBA" id="ARBA00022692"/>
    </source>
</evidence>
<keyword evidence="10" id="KW-1185">Reference proteome</keyword>
<evidence type="ECO:0000256" key="4">
    <source>
        <dbReference type="ARBA" id="ARBA00022989"/>
    </source>
</evidence>
<evidence type="ECO:0000256" key="2">
    <source>
        <dbReference type="ARBA" id="ARBA00022448"/>
    </source>
</evidence>
<dbReference type="InterPro" id="IPR050495">
    <property type="entry name" value="ATG22/LtaA_families"/>
</dbReference>
<dbReference type="InterPro" id="IPR024671">
    <property type="entry name" value="Atg22-like"/>
</dbReference>
<evidence type="ECO:0000256" key="1">
    <source>
        <dbReference type="ARBA" id="ARBA00004651"/>
    </source>
</evidence>